<proteinExistence type="predicted"/>
<evidence type="ECO:0000313" key="1">
    <source>
        <dbReference type="EMBL" id="KKU41422.1"/>
    </source>
</evidence>
<gene>
    <name evidence="1" type="ORF">UX57_C0004G0126</name>
</gene>
<comment type="caution">
    <text evidence="1">The sequence shown here is derived from an EMBL/GenBank/DDBJ whole genome shotgun (WGS) entry which is preliminary data.</text>
</comment>
<reference evidence="1 2" key="1">
    <citation type="journal article" date="2015" name="Nature">
        <title>rRNA introns, odd ribosomes, and small enigmatic genomes across a large radiation of phyla.</title>
        <authorList>
            <person name="Brown C.T."/>
            <person name="Hug L.A."/>
            <person name="Thomas B.C."/>
            <person name="Sharon I."/>
            <person name="Castelle C.J."/>
            <person name="Singh A."/>
            <person name="Wilkins M.J."/>
            <person name="Williams K.H."/>
            <person name="Banfield J.F."/>
        </authorList>
    </citation>
    <scope>NUCLEOTIDE SEQUENCE [LARGE SCALE GENOMIC DNA]</scope>
</reference>
<organism evidence="1 2">
    <name type="scientific">Candidatus Uhrbacteria bacterium GW2011_GWE2_46_68</name>
    <dbReference type="NCBI Taxonomy" id="1618994"/>
    <lineage>
        <taxon>Bacteria</taxon>
        <taxon>Candidatus Uhriibacteriota</taxon>
    </lineage>
</organism>
<evidence type="ECO:0008006" key="3">
    <source>
        <dbReference type="Google" id="ProtNLM"/>
    </source>
</evidence>
<protein>
    <recommendedName>
        <fullName evidence="3">Lipoprotein</fullName>
    </recommendedName>
</protein>
<dbReference type="AlphaFoldDB" id="A0A0G1Q9C2"/>
<accession>A0A0G1Q9C2</accession>
<evidence type="ECO:0000313" key="2">
    <source>
        <dbReference type="Proteomes" id="UP000034795"/>
    </source>
</evidence>
<dbReference type="STRING" id="1618994.UX57_C0004G0126"/>
<dbReference type="PROSITE" id="PS51257">
    <property type="entry name" value="PROKAR_LIPOPROTEIN"/>
    <property type="match status" value="1"/>
</dbReference>
<dbReference type="Proteomes" id="UP000034795">
    <property type="component" value="Unassembled WGS sequence"/>
</dbReference>
<sequence length="150" mass="16739">MKLPFSFFLLLPLIFLGVGCTEDLPEDQQIDYEEDVKPLIEETHPTTKVRGSCNVIATASHCEDYIGSIWTDQQMQLHCGGTGTFSFDACPYSENGGCRTGAETIAENMIWSYNYGGQPITGEDLYYESQSCDILEGAEWVLPEDLLHKP</sequence>
<dbReference type="EMBL" id="LCMS01000004">
    <property type="protein sequence ID" value="KKU41422.1"/>
    <property type="molecule type" value="Genomic_DNA"/>
</dbReference>
<name>A0A0G1Q9C2_9BACT</name>